<gene>
    <name evidence="1" type="ORF">BBRV_LOCUS83523</name>
</gene>
<proteinExistence type="predicted"/>
<sequence length="111" mass="12878">MATTQIRIAPEDLQAMANFQRTIIRSPKEFVSTIPEFDGSNYPATSFITYCNTVKEQYPNQEHERYTLSFPINRLKNPALKYAPVANSRWEINSLASFKDILRLKKQQMFG</sequence>
<dbReference type="EMBL" id="CADCXW020000158">
    <property type="protein sequence ID" value="CAD1565303.1"/>
    <property type="molecule type" value="Genomic_DNA"/>
</dbReference>
<organism evidence="1">
    <name type="scientific">Bracon brevicornis</name>
    <dbReference type="NCBI Taxonomy" id="1563983"/>
    <lineage>
        <taxon>Eukaryota</taxon>
        <taxon>Metazoa</taxon>
        <taxon>Ecdysozoa</taxon>
        <taxon>Arthropoda</taxon>
        <taxon>Hexapoda</taxon>
        <taxon>Insecta</taxon>
        <taxon>Pterygota</taxon>
        <taxon>Neoptera</taxon>
        <taxon>Endopterygota</taxon>
        <taxon>Hymenoptera</taxon>
        <taxon>Apocrita</taxon>
        <taxon>Ichneumonoidea</taxon>
        <taxon>Braconidae</taxon>
        <taxon>Braconinae</taxon>
        <taxon>Bracon</taxon>
    </lineage>
</organism>
<dbReference type="AlphaFoldDB" id="A0A6V7KMZ1"/>
<protein>
    <submittedName>
        <fullName evidence="1">Uncharacterized protein</fullName>
    </submittedName>
</protein>
<accession>A0A6V7KMZ1</accession>
<evidence type="ECO:0000313" key="1">
    <source>
        <dbReference type="EMBL" id="CAD1565303.1"/>
    </source>
</evidence>
<name>A0A6V7KMZ1_9HYME</name>
<reference evidence="1" key="1">
    <citation type="submission" date="2020-07" db="EMBL/GenBank/DDBJ databases">
        <authorList>
            <person name="Ferguson B K."/>
        </authorList>
    </citation>
    <scope>NUCLEOTIDE SEQUENCE</scope>
    <source>
        <strain evidence="1">L06</strain>
    </source>
</reference>